<name>A0A495BBX1_VOGIN</name>
<dbReference type="EMBL" id="RBID01000016">
    <property type="protein sequence ID" value="RKQ57195.1"/>
    <property type="molecule type" value="Genomic_DNA"/>
</dbReference>
<organism evidence="3 4">
    <name type="scientific">Vogesella indigofera</name>
    <name type="common">Pseudomonas indigofera</name>
    <dbReference type="NCBI Taxonomy" id="45465"/>
    <lineage>
        <taxon>Bacteria</taxon>
        <taxon>Pseudomonadati</taxon>
        <taxon>Pseudomonadota</taxon>
        <taxon>Betaproteobacteria</taxon>
        <taxon>Neisseriales</taxon>
        <taxon>Chromobacteriaceae</taxon>
        <taxon>Vogesella</taxon>
    </lineage>
</organism>
<dbReference type="PANTHER" id="PTHR13847:SF289">
    <property type="entry name" value="GLYCINE OXIDASE"/>
    <property type="match status" value="1"/>
</dbReference>
<sequence length="413" mass="44753">MDFDIIVLGAGMIGVSSAIALQQRGLRVALLDRRAPGEETSHGNAGLLERAAVVPYGFPRDLASVLRIGRNRSTDVRYQPSSLLQSTPWLWRYFRASAPHRLAAAARDMLPLISRSLDEHATLIAAANLQQLCSDDGLYEAYRSEAGFAAEAANARRIAAEHGLQLQILDAAALRAAEPGLGEGFAGAVHWRDPQRISDPGALTRGYARYFESLGGVLLQQEATSLVPDGSGWQIGTKQGTLRTAQVVVAMGPWSDDMFQPLGYRIPLQTKRGYHMHYQPLGPGLSYTVADVEGGFVVSPMQRGLRIATGVELARRDAAPNYAQLEQAEVLARGLFPLGERLDATPWLGSRPCLPDMRPALGAAPRHRGLWFNFGHAHHGLTLGPVCGQLLAQVICNETPFTDPAPYAPARFL</sequence>
<dbReference type="InterPro" id="IPR036188">
    <property type="entry name" value="FAD/NAD-bd_sf"/>
</dbReference>
<dbReference type="Gene3D" id="3.50.50.60">
    <property type="entry name" value="FAD/NAD(P)-binding domain"/>
    <property type="match status" value="2"/>
</dbReference>
<keyword evidence="1" id="KW-0560">Oxidoreductase</keyword>
<dbReference type="GO" id="GO:0005737">
    <property type="term" value="C:cytoplasm"/>
    <property type="evidence" value="ECO:0007669"/>
    <property type="project" value="TreeGrafter"/>
</dbReference>
<dbReference type="PANTHER" id="PTHR13847">
    <property type="entry name" value="SARCOSINE DEHYDROGENASE-RELATED"/>
    <property type="match status" value="1"/>
</dbReference>
<dbReference type="Pfam" id="PF01266">
    <property type="entry name" value="DAO"/>
    <property type="match status" value="1"/>
</dbReference>
<dbReference type="Proteomes" id="UP000279384">
    <property type="component" value="Unassembled WGS sequence"/>
</dbReference>
<gene>
    <name evidence="3" type="ORF">C8E02_2655</name>
</gene>
<evidence type="ECO:0000313" key="4">
    <source>
        <dbReference type="Proteomes" id="UP000279384"/>
    </source>
</evidence>
<comment type="caution">
    <text evidence="3">The sequence shown here is derived from an EMBL/GenBank/DDBJ whole genome shotgun (WGS) entry which is preliminary data.</text>
</comment>
<dbReference type="InterPro" id="IPR006076">
    <property type="entry name" value="FAD-dep_OxRdtase"/>
</dbReference>
<dbReference type="GO" id="GO:0016491">
    <property type="term" value="F:oxidoreductase activity"/>
    <property type="evidence" value="ECO:0007669"/>
    <property type="project" value="UniProtKB-KW"/>
</dbReference>
<feature type="domain" description="FAD dependent oxidoreductase" evidence="2">
    <location>
        <begin position="4"/>
        <end position="393"/>
    </location>
</feature>
<dbReference type="Gene3D" id="3.30.9.10">
    <property type="entry name" value="D-Amino Acid Oxidase, subunit A, domain 2"/>
    <property type="match status" value="1"/>
</dbReference>
<protein>
    <submittedName>
        <fullName evidence="3">Glycine/D-amino acid oxidase-like deaminating enzyme</fullName>
    </submittedName>
</protein>
<reference evidence="3 4" key="1">
    <citation type="submission" date="2018-10" db="EMBL/GenBank/DDBJ databases">
        <title>Genomic Encyclopedia of Type Strains, Phase IV (KMG-IV): sequencing the most valuable type-strain genomes for metagenomic binning, comparative biology and taxonomic classification.</title>
        <authorList>
            <person name="Goeker M."/>
        </authorList>
    </citation>
    <scope>NUCLEOTIDE SEQUENCE [LARGE SCALE GENOMIC DNA]</scope>
    <source>
        <strain evidence="3 4">DSM 3303</strain>
    </source>
</reference>
<dbReference type="AlphaFoldDB" id="A0A495BBX1"/>
<dbReference type="SUPFAM" id="SSF51905">
    <property type="entry name" value="FAD/NAD(P)-binding domain"/>
    <property type="match status" value="1"/>
</dbReference>
<evidence type="ECO:0000259" key="2">
    <source>
        <dbReference type="Pfam" id="PF01266"/>
    </source>
</evidence>
<accession>A0A495BBX1</accession>
<dbReference type="RefSeq" id="WP_120811304.1">
    <property type="nucleotide sequence ID" value="NZ_RBID01000016.1"/>
</dbReference>
<proteinExistence type="predicted"/>
<evidence type="ECO:0000313" key="3">
    <source>
        <dbReference type="EMBL" id="RKQ57195.1"/>
    </source>
</evidence>
<dbReference type="SUPFAM" id="SSF54373">
    <property type="entry name" value="FAD-linked reductases, C-terminal domain"/>
    <property type="match status" value="1"/>
</dbReference>
<evidence type="ECO:0000256" key="1">
    <source>
        <dbReference type="ARBA" id="ARBA00023002"/>
    </source>
</evidence>